<accession>A0A1I5XBB3</accession>
<dbReference type="EMBL" id="FOXW01000004">
    <property type="protein sequence ID" value="SFQ29250.1"/>
    <property type="molecule type" value="Genomic_DNA"/>
</dbReference>
<name>A0A1I5XBB3_9LACT</name>
<dbReference type="InterPro" id="IPR000281">
    <property type="entry name" value="HTH_RpiR"/>
</dbReference>
<dbReference type="Gene3D" id="1.10.10.10">
    <property type="entry name" value="Winged helix-like DNA-binding domain superfamily/Winged helix DNA-binding domain"/>
    <property type="match status" value="1"/>
</dbReference>
<dbReference type="InterPro" id="IPR009057">
    <property type="entry name" value="Homeodomain-like_sf"/>
</dbReference>
<keyword evidence="3" id="KW-1185">Reference proteome</keyword>
<dbReference type="RefSeq" id="WP_177192521.1">
    <property type="nucleotide sequence ID" value="NZ_FOXW01000004.1"/>
</dbReference>
<feature type="domain" description="HTH rpiR-type" evidence="1">
    <location>
        <begin position="1"/>
        <end position="59"/>
    </location>
</feature>
<dbReference type="InterPro" id="IPR036388">
    <property type="entry name" value="WH-like_DNA-bd_sf"/>
</dbReference>
<dbReference type="Proteomes" id="UP000199136">
    <property type="component" value="Unassembled WGS sequence"/>
</dbReference>
<dbReference type="AlphaFoldDB" id="A0A1I5XBB3"/>
<dbReference type="SUPFAM" id="SSF46689">
    <property type="entry name" value="Homeodomain-like"/>
    <property type="match status" value="1"/>
</dbReference>
<evidence type="ECO:0000313" key="2">
    <source>
        <dbReference type="EMBL" id="SFQ29250.1"/>
    </source>
</evidence>
<reference evidence="2 3" key="1">
    <citation type="submission" date="2016-10" db="EMBL/GenBank/DDBJ databases">
        <authorList>
            <person name="de Groot N.N."/>
        </authorList>
    </citation>
    <scope>NUCLEOTIDE SEQUENCE [LARGE SCALE GENOMIC DNA]</scope>
    <source>
        <strain evidence="2 3">DSM 20581</strain>
    </source>
</reference>
<dbReference type="GO" id="GO:0003700">
    <property type="term" value="F:DNA-binding transcription factor activity"/>
    <property type="evidence" value="ECO:0007669"/>
    <property type="project" value="InterPro"/>
</dbReference>
<evidence type="ECO:0000259" key="1">
    <source>
        <dbReference type="PROSITE" id="PS51071"/>
    </source>
</evidence>
<evidence type="ECO:0000313" key="3">
    <source>
        <dbReference type="Proteomes" id="UP000199136"/>
    </source>
</evidence>
<sequence>MLDFIDSYDDLTESERKALSYMMNHLEEIPYVNINQLAELSFVSKTVIINLVIKIKLTL</sequence>
<proteinExistence type="predicted"/>
<gene>
    <name evidence="2" type="ORF">SAMN04488506_1326</name>
</gene>
<organism evidence="2 3">
    <name type="scientific">Desemzia incerta</name>
    <dbReference type="NCBI Taxonomy" id="82801"/>
    <lineage>
        <taxon>Bacteria</taxon>
        <taxon>Bacillati</taxon>
        <taxon>Bacillota</taxon>
        <taxon>Bacilli</taxon>
        <taxon>Lactobacillales</taxon>
        <taxon>Carnobacteriaceae</taxon>
        <taxon>Desemzia</taxon>
    </lineage>
</organism>
<dbReference type="STRING" id="82801.SAMN04488506_1326"/>
<protein>
    <submittedName>
        <fullName evidence="2">Transcriptional regulator, RpiR family</fullName>
    </submittedName>
</protein>
<dbReference type="PROSITE" id="PS51071">
    <property type="entry name" value="HTH_RPIR"/>
    <property type="match status" value="1"/>
</dbReference>